<organism evidence="3 4">
    <name type="scientific">Micavibrio aeruginosavorus</name>
    <dbReference type="NCBI Taxonomy" id="349221"/>
    <lineage>
        <taxon>Bacteria</taxon>
        <taxon>Pseudomonadati</taxon>
        <taxon>Bdellovibrionota</taxon>
        <taxon>Bdellovibrionia</taxon>
        <taxon>Bdellovibrionales</taxon>
        <taxon>Pseudobdellovibrionaceae</taxon>
        <taxon>Micavibrio</taxon>
    </lineage>
</organism>
<evidence type="ECO:0000256" key="1">
    <source>
        <dbReference type="SAM" id="Coils"/>
    </source>
</evidence>
<feature type="transmembrane region" description="Helical" evidence="2">
    <location>
        <begin position="20"/>
        <end position="41"/>
    </location>
</feature>
<accession>A0A2W4ZJN5</accession>
<protein>
    <submittedName>
        <fullName evidence="3">Uncharacterized protein</fullName>
    </submittedName>
</protein>
<keyword evidence="2" id="KW-1133">Transmembrane helix</keyword>
<reference evidence="3 4" key="1">
    <citation type="submission" date="2017-08" db="EMBL/GenBank/DDBJ databases">
        <title>Infants hospitalized years apart are colonized by the same room-sourced microbial strains.</title>
        <authorList>
            <person name="Brooks B."/>
            <person name="Olm M.R."/>
            <person name="Firek B.A."/>
            <person name="Baker R."/>
            <person name="Thomas B.C."/>
            <person name="Morowitz M.J."/>
            <person name="Banfield J.F."/>
        </authorList>
    </citation>
    <scope>NUCLEOTIDE SEQUENCE [LARGE SCALE GENOMIC DNA]</scope>
    <source>
        <strain evidence="3">S2_018_000_R2_104</strain>
    </source>
</reference>
<keyword evidence="2" id="KW-0812">Transmembrane</keyword>
<name>A0A2W4ZJN5_9BACT</name>
<keyword evidence="1" id="KW-0175">Coiled coil</keyword>
<feature type="non-terminal residue" evidence="3">
    <location>
        <position position="110"/>
    </location>
</feature>
<sequence>MSINNYNPGQRYRDRATQRFTNGISMIIVIMLSSSVGFWMGKQYGAEKSISLGEQVATLSKERATLQANVTELRAEAQTANTRYEQIKAEYNSIMPEGPMQDLTRLVREQ</sequence>
<dbReference type="EMBL" id="QFNK01000259">
    <property type="protein sequence ID" value="PZO82593.1"/>
    <property type="molecule type" value="Genomic_DNA"/>
</dbReference>
<comment type="caution">
    <text evidence="3">The sequence shown here is derived from an EMBL/GenBank/DDBJ whole genome shotgun (WGS) entry which is preliminary data.</text>
</comment>
<evidence type="ECO:0000256" key="2">
    <source>
        <dbReference type="SAM" id="Phobius"/>
    </source>
</evidence>
<dbReference type="AlphaFoldDB" id="A0A2W4ZJN5"/>
<keyword evidence="2" id="KW-0472">Membrane</keyword>
<evidence type="ECO:0000313" key="4">
    <source>
        <dbReference type="Proteomes" id="UP000249557"/>
    </source>
</evidence>
<dbReference type="Proteomes" id="UP000249557">
    <property type="component" value="Unassembled WGS sequence"/>
</dbReference>
<gene>
    <name evidence="3" type="ORF">DI626_10055</name>
</gene>
<evidence type="ECO:0000313" key="3">
    <source>
        <dbReference type="EMBL" id="PZO82593.1"/>
    </source>
</evidence>
<proteinExistence type="predicted"/>
<feature type="coiled-coil region" evidence="1">
    <location>
        <begin position="56"/>
        <end position="90"/>
    </location>
</feature>